<keyword evidence="3" id="KW-1185">Reference proteome</keyword>
<dbReference type="AlphaFoldDB" id="A0A1G9BS15"/>
<feature type="region of interest" description="Disordered" evidence="1">
    <location>
        <begin position="1"/>
        <end position="51"/>
    </location>
</feature>
<reference evidence="2 3" key="1">
    <citation type="submission" date="2016-10" db="EMBL/GenBank/DDBJ databases">
        <authorList>
            <person name="de Groot N.N."/>
        </authorList>
    </citation>
    <scope>NUCLEOTIDE SEQUENCE [LARGE SCALE GENOMIC DNA]</scope>
    <source>
        <strain evidence="2 3">CGMCC 4.5681</strain>
    </source>
</reference>
<dbReference type="Proteomes" id="UP000198683">
    <property type="component" value="Unassembled WGS sequence"/>
</dbReference>
<dbReference type="EMBL" id="FNFB01000007">
    <property type="protein sequence ID" value="SDK42281.1"/>
    <property type="molecule type" value="Genomic_DNA"/>
</dbReference>
<dbReference type="InterPro" id="IPR036388">
    <property type="entry name" value="WH-like_DNA-bd_sf"/>
</dbReference>
<evidence type="ECO:0000256" key="1">
    <source>
        <dbReference type="SAM" id="MobiDB-lite"/>
    </source>
</evidence>
<accession>A0A1G9BS15</accession>
<feature type="compositionally biased region" description="Basic and acidic residues" evidence="1">
    <location>
        <begin position="1"/>
        <end position="32"/>
    </location>
</feature>
<organism evidence="2 3">
    <name type="scientific">Nonomuraea maritima</name>
    <dbReference type="NCBI Taxonomy" id="683260"/>
    <lineage>
        <taxon>Bacteria</taxon>
        <taxon>Bacillati</taxon>
        <taxon>Actinomycetota</taxon>
        <taxon>Actinomycetes</taxon>
        <taxon>Streptosporangiales</taxon>
        <taxon>Streptosporangiaceae</taxon>
        <taxon>Nonomuraea</taxon>
    </lineage>
</organism>
<evidence type="ECO:0000313" key="3">
    <source>
        <dbReference type="Proteomes" id="UP000198683"/>
    </source>
</evidence>
<gene>
    <name evidence="2" type="ORF">SAMN05421874_107271</name>
</gene>
<dbReference type="InterPro" id="IPR036390">
    <property type="entry name" value="WH_DNA-bd_sf"/>
</dbReference>
<protein>
    <submittedName>
        <fullName evidence="2">Uncharacterized protein</fullName>
    </submittedName>
</protein>
<evidence type="ECO:0000313" key="2">
    <source>
        <dbReference type="EMBL" id="SDK42281.1"/>
    </source>
</evidence>
<sequence>MLELRGRPAEPGGRTERERIGPRQVLDRRHGDPPQAGGHILRKPAPSDRRATVVELTDSGKALAEQIKHLWCALAKETVAGLPADTVAELPGLLTALTNNVDTRRSRRPQGDSAA</sequence>
<dbReference type="Gene3D" id="1.10.10.10">
    <property type="entry name" value="Winged helix-like DNA-binding domain superfamily/Winged helix DNA-binding domain"/>
    <property type="match status" value="1"/>
</dbReference>
<dbReference type="SUPFAM" id="SSF46785">
    <property type="entry name" value="Winged helix' DNA-binding domain"/>
    <property type="match status" value="1"/>
</dbReference>
<name>A0A1G9BS15_9ACTN</name>
<proteinExistence type="predicted"/>